<evidence type="ECO:0000313" key="2">
    <source>
        <dbReference type="Proteomes" id="UP000500741"/>
    </source>
</evidence>
<dbReference type="Proteomes" id="UP000500741">
    <property type="component" value="Chromosome"/>
</dbReference>
<name>A0A6G8B1Y8_9LACO</name>
<dbReference type="KEGG" id="wco:G7084_01410"/>
<dbReference type="InterPro" id="IPR006523">
    <property type="entry name" value="RinA"/>
</dbReference>
<reference evidence="1 2" key="1">
    <citation type="submission" date="2020-03" db="EMBL/GenBank/DDBJ databases">
        <title>Weissella sp. nov., isolated from Cybister lewisianus.</title>
        <authorList>
            <person name="Hyun D.-W."/>
            <person name="Bae J.-W."/>
        </authorList>
    </citation>
    <scope>NUCLEOTIDE SEQUENCE [LARGE SCALE GENOMIC DNA]</scope>
    <source>
        <strain evidence="1 2">HDW19</strain>
    </source>
</reference>
<dbReference type="NCBIfam" id="TIGR01636">
    <property type="entry name" value="phage_rinA"/>
    <property type="match status" value="1"/>
</dbReference>
<gene>
    <name evidence="1" type="ORF">G7084_01410</name>
</gene>
<keyword evidence="2" id="KW-1185">Reference proteome</keyword>
<dbReference type="EMBL" id="CP049888">
    <property type="protein sequence ID" value="QIL51250.1"/>
    <property type="molecule type" value="Genomic_DNA"/>
</dbReference>
<proteinExistence type="predicted"/>
<sequence>MDFKKAELAVHSSIDENIGGGKLENDYKNPVEGAMSKIEMSEELNNLIRQEYIIGSFYKSARPDIQEVLVDKYRDNKSWDKIADDRHIDEKTARRWRDDFKNGVSAWIP</sequence>
<accession>A0A6G8B1Y8</accession>
<evidence type="ECO:0000313" key="1">
    <source>
        <dbReference type="EMBL" id="QIL51250.1"/>
    </source>
</evidence>
<dbReference type="AlphaFoldDB" id="A0A6G8B1Y8"/>
<protein>
    <submittedName>
        <fullName evidence="1">DUF722 domain-containing protein</fullName>
    </submittedName>
</protein>
<organism evidence="1 2">
    <name type="scientific">Weissella coleopterorum</name>
    <dbReference type="NCBI Taxonomy" id="2714949"/>
    <lineage>
        <taxon>Bacteria</taxon>
        <taxon>Bacillati</taxon>
        <taxon>Bacillota</taxon>
        <taxon>Bacilli</taxon>
        <taxon>Lactobacillales</taxon>
        <taxon>Lactobacillaceae</taxon>
        <taxon>Weissella</taxon>
    </lineage>
</organism>